<dbReference type="EMBL" id="BGZK01000347">
    <property type="protein sequence ID" value="GBP38326.1"/>
    <property type="molecule type" value="Genomic_DNA"/>
</dbReference>
<sequence length="141" mass="16133">MSRVKHHLNAPLEFFAGRTSLKITKWTAHPPIFQCEKVQRLSRFVIFRDGEGVASTEFADIIDLIDFVHRHANCFNVRSISLRDFSMNWESREAASDNNLFLEYPSKRRIITEKPGGIAWTNLDVGANASSRSFSFSIVRS</sequence>
<name>A0A4C1VHA8_EUMVA</name>
<keyword evidence="2" id="KW-1185">Reference proteome</keyword>
<proteinExistence type="predicted"/>
<comment type="caution">
    <text evidence="1">The sequence shown here is derived from an EMBL/GenBank/DDBJ whole genome shotgun (WGS) entry which is preliminary data.</text>
</comment>
<gene>
    <name evidence="1" type="ORF">EVAR_36278_1</name>
</gene>
<protein>
    <submittedName>
        <fullName evidence="1">Uncharacterized protein</fullName>
    </submittedName>
</protein>
<evidence type="ECO:0000313" key="1">
    <source>
        <dbReference type="EMBL" id="GBP38326.1"/>
    </source>
</evidence>
<organism evidence="1 2">
    <name type="scientific">Eumeta variegata</name>
    <name type="common">Bagworm moth</name>
    <name type="synonym">Eumeta japonica</name>
    <dbReference type="NCBI Taxonomy" id="151549"/>
    <lineage>
        <taxon>Eukaryota</taxon>
        <taxon>Metazoa</taxon>
        <taxon>Ecdysozoa</taxon>
        <taxon>Arthropoda</taxon>
        <taxon>Hexapoda</taxon>
        <taxon>Insecta</taxon>
        <taxon>Pterygota</taxon>
        <taxon>Neoptera</taxon>
        <taxon>Endopterygota</taxon>
        <taxon>Lepidoptera</taxon>
        <taxon>Glossata</taxon>
        <taxon>Ditrysia</taxon>
        <taxon>Tineoidea</taxon>
        <taxon>Psychidae</taxon>
        <taxon>Oiketicinae</taxon>
        <taxon>Eumeta</taxon>
    </lineage>
</organism>
<dbReference type="AlphaFoldDB" id="A0A4C1VHA8"/>
<reference evidence="1 2" key="1">
    <citation type="journal article" date="2019" name="Commun. Biol.">
        <title>The bagworm genome reveals a unique fibroin gene that provides high tensile strength.</title>
        <authorList>
            <person name="Kono N."/>
            <person name="Nakamura H."/>
            <person name="Ohtoshi R."/>
            <person name="Tomita M."/>
            <person name="Numata K."/>
            <person name="Arakawa K."/>
        </authorList>
    </citation>
    <scope>NUCLEOTIDE SEQUENCE [LARGE SCALE GENOMIC DNA]</scope>
</reference>
<dbReference type="Proteomes" id="UP000299102">
    <property type="component" value="Unassembled WGS sequence"/>
</dbReference>
<evidence type="ECO:0000313" key="2">
    <source>
        <dbReference type="Proteomes" id="UP000299102"/>
    </source>
</evidence>
<accession>A0A4C1VHA8</accession>